<accession>A0A0N0H0U7</accession>
<dbReference type="AlphaFoldDB" id="A0A0N0H0U7"/>
<dbReference type="PATRIC" id="fig|66876.3.peg.3266"/>
<proteinExistence type="predicted"/>
<reference evidence="3" key="1">
    <citation type="submission" date="2015-07" db="EMBL/GenBank/DDBJ databases">
        <authorList>
            <person name="Ju K.-S."/>
            <person name="Doroghazi J.R."/>
            <person name="Metcalf W.W."/>
        </authorList>
    </citation>
    <scope>NUCLEOTIDE SEQUENCE [LARGE SCALE GENOMIC DNA]</scope>
    <source>
        <strain evidence="3">NRRL ISP-5002</strain>
    </source>
</reference>
<feature type="compositionally biased region" description="Basic and acidic residues" evidence="1">
    <location>
        <begin position="32"/>
        <end position="55"/>
    </location>
</feature>
<name>A0A0N0H0U7_9ACTN</name>
<comment type="caution">
    <text evidence="2">The sequence shown here is derived from an EMBL/GenBank/DDBJ whole genome shotgun (WGS) entry which is preliminary data.</text>
</comment>
<dbReference type="RefSeq" id="WP_053924116.1">
    <property type="nucleotide sequence ID" value="NZ_LGKG01000113.1"/>
</dbReference>
<organism evidence="2 3">
    <name type="scientific">Streptomyces chattanoogensis</name>
    <dbReference type="NCBI Taxonomy" id="66876"/>
    <lineage>
        <taxon>Bacteria</taxon>
        <taxon>Bacillati</taxon>
        <taxon>Actinomycetota</taxon>
        <taxon>Actinomycetes</taxon>
        <taxon>Kitasatosporales</taxon>
        <taxon>Streptomycetaceae</taxon>
        <taxon>Streptomyces</taxon>
    </lineage>
</organism>
<evidence type="ECO:0000313" key="3">
    <source>
        <dbReference type="Proteomes" id="UP000037982"/>
    </source>
</evidence>
<sequence>MPIDIFAALGALVRAEAARTGKKSVPRPLTKAAHEHIDEPAPETPDRSTADRADARAATAARPPAARRHWLARVFRKLAAFFR</sequence>
<dbReference type="EMBL" id="LGKG01000113">
    <property type="protein sequence ID" value="KPC63929.1"/>
    <property type="molecule type" value="Genomic_DNA"/>
</dbReference>
<evidence type="ECO:0000313" key="2">
    <source>
        <dbReference type="EMBL" id="KPC63929.1"/>
    </source>
</evidence>
<keyword evidence="3" id="KW-1185">Reference proteome</keyword>
<evidence type="ECO:0000256" key="1">
    <source>
        <dbReference type="SAM" id="MobiDB-lite"/>
    </source>
</evidence>
<gene>
    <name evidence="2" type="ORF">ADL29_14820</name>
</gene>
<feature type="region of interest" description="Disordered" evidence="1">
    <location>
        <begin position="17"/>
        <end position="65"/>
    </location>
</feature>
<dbReference type="Proteomes" id="UP000037982">
    <property type="component" value="Unassembled WGS sequence"/>
</dbReference>
<protein>
    <submittedName>
        <fullName evidence="2">Uncharacterized protein</fullName>
    </submittedName>
</protein>